<sequence length="228" mass="26149">MNCLWCGRTQKEVIKLRELVAFTKIDPTVRCDSCSGKLVSLLKGTVCLGCSRYWIEEGLCPDCQKWKAAYPNYPFKHTALYQYNEFIKEWIEAYKYAGDYRLGELYKKEIQAFFCKQKELVIPIPISDKSKMLRGFNQVEGLLEFAGVKYTPALIHCGTGEKQSSKNRKMRMLSPQPFKLNDVFQDSIKGKSVILVDDIYTTGRTFFHAADCLLKNGAQSIETFSISR</sequence>
<dbReference type="InterPro" id="IPR051910">
    <property type="entry name" value="ComF/GntX_DNA_util-trans"/>
</dbReference>
<gene>
    <name evidence="3" type="ORF">SAMN05878443_0730</name>
</gene>
<dbReference type="AlphaFoldDB" id="A0A1N6FNU2"/>
<dbReference type="STRING" id="28230.SAMN05878443_0730"/>
<comment type="similarity">
    <text evidence="1">Belongs to the ComF/GntX family.</text>
</comment>
<proteinExistence type="inferred from homology"/>
<evidence type="ECO:0000313" key="3">
    <source>
        <dbReference type="EMBL" id="SIN96893.1"/>
    </source>
</evidence>
<feature type="domain" description="Phosphoribosyltransferase" evidence="2">
    <location>
        <begin position="187"/>
        <end position="223"/>
    </location>
</feature>
<dbReference type="InterPro" id="IPR000836">
    <property type="entry name" value="PRTase_dom"/>
</dbReference>
<keyword evidence="4" id="KW-1185">Reference proteome</keyword>
<evidence type="ECO:0000259" key="2">
    <source>
        <dbReference type="Pfam" id="PF00156"/>
    </source>
</evidence>
<dbReference type="eggNOG" id="COG1040">
    <property type="taxonomic scope" value="Bacteria"/>
</dbReference>
<dbReference type="Proteomes" id="UP000184758">
    <property type="component" value="Unassembled WGS sequence"/>
</dbReference>
<accession>A0A1N6FNU2</accession>
<reference evidence="4" key="1">
    <citation type="submission" date="2016-11" db="EMBL/GenBank/DDBJ databases">
        <authorList>
            <person name="Varghese N."/>
            <person name="Submissions S."/>
        </authorList>
    </citation>
    <scope>NUCLEOTIDE SEQUENCE [LARGE SCALE GENOMIC DNA]</scope>
    <source>
        <strain evidence="4">313</strain>
    </source>
</reference>
<name>A0A1N6FNU2_9LACT</name>
<dbReference type="CDD" id="cd06223">
    <property type="entry name" value="PRTases_typeI"/>
    <property type="match status" value="1"/>
</dbReference>
<dbReference type="InterPro" id="IPR029057">
    <property type="entry name" value="PRTase-like"/>
</dbReference>
<dbReference type="SUPFAM" id="SSF161187">
    <property type="entry name" value="YfgJ-like"/>
    <property type="match status" value="1"/>
</dbReference>
<dbReference type="PANTHER" id="PTHR47505:SF1">
    <property type="entry name" value="DNA UTILIZATION PROTEIN YHGH"/>
    <property type="match status" value="1"/>
</dbReference>
<dbReference type="RefSeq" id="WP_034547447.1">
    <property type="nucleotide sequence ID" value="NZ_FSRN01000001.1"/>
</dbReference>
<dbReference type="Gene3D" id="3.40.50.2020">
    <property type="match status" value="1"/>
</dbReference>
<dbReference type="PANTHER" id="PTHR47505">
    <property type="entry name" value="DNA UTILIZATION PROTEIN YHGH"/>
    <property type="match status" value="1"/>
</dbReference>
<dbReference type="EMBL" id="FSRN01000001">
    <property type="protein sequence ID" value="SIN96893.1"/>
    <property type="molecule type" value="Genomic_DNA"/>
</dbReference>
<organism evidence="3 4">
    <name type="scientific">Carnobacterium alterfunditum</name>
    <dbReference type="NCBI Taxonomy" id="28230"/>
    <lineage>
        <taxon>Bacteria</taxon>
        <taxon>Bacillati</taxon>
        <taxon>Bacillota</taxon>
        <taxon>Bacilli</taxon>
        <taxon>Lactobacillales</taxon>
        <taxon>Carnobacteriaceae</taxon>
        <taxon>Carnobacterium</taxon>
    </lineage>
</organism>
<dbReference type="OrthoDB" id="9779910at2"/>
<dbReference type="Pfam" id="PF00156">
    <property type="entry name" value="Pribosyltran"/>
    <property type="match status" value="1"/>
</dbReference>
<evidence type="ECO:0000256" key="1">
    <source>
        <dbReference type="ARBA" id="ARBA00008007"/>
    </source>
</evidence>
<protein>
    <submittedName>
        <fullName evidence="3">Competence protein ComFC</fullName>
    </submittedName>
</protein>
<evidence type="ECO:0000313" key="4">
    <source>
        <dbReference type="Proteomes" id="UP000184758"/>
    </source>
</evidence>
<dbReference type="SUPFAM" id="SSF53271">
    <property type="entry name" value="PRTase-like"/>
    <property type="match status" value="1"/>
</dbReference>